<dbReference type="SMART" id="SM00267">
    <property type="entry name" value="GGDEF"/>
    <property type="match status" value="1"/>
</dbReference>
<dbReference type="InterPro" id="IPR043128">
    <property type="entry name" value="Rev_trsase/Diguanyl_cyclase"/>
</dbReference>
<name>A0ABV7CM37_9GAMM</name>
<dbReference type="PROSITE" id="PS50887">
    <property type="entry name" value="GGDEF"/>
    <property type="match status" value="1"/>
</dbReference>
<dbReference type="PANTHER" id="PTHR45138:SF9">
    <property type="entry name" value="DIGUANYLATE CYCLASE DGCM-RELATED"/>
    <property type="match status" value="1"/>
</dbReference>
<dbReference type="Gene3D" id="3.40.50.2300">
    <property type="match status" value="1"/>
</dbReference>
<dbReference type="InterPro" id="IPR029787">
    <property type="entry name" value="Nucleotide_cyclase"/>
</dbReference>
<dbReference type="CDD" id="cd01949">
    <property type="entry name" value="GGDEF"/>
    <property type="match status" value="1"/>
</dbReference>
<reference evidence="7" key="1">
    <citation type="journal article" date="2019" name="Int. J. Syst. Evol. Microbiol.">
        <title>The Global Catalogue of Microorganisms (GCM) 10K type strain sequencing project: providing services to taxonomists for standard genome sequencing and annotation.</title>
        <authorList>
            <consortium name="The Broad Institute Genomics Platform"/>
            <consortium name="The Broad Institute Genome Sequencing Center for Infectious Disease"/>
            <person name="Wu L."/>
            <person name="Ma J."/>
        </authorList>
    </citation>
    <scope>NUCLEOTIDE SEQUENCE [LARGE SCALE GENOMIC DNA]</scope>
    <source>
        <strain evidence="7">KCTC 42730</strain>
    </source>
</reference>
<dbReference type="SUPFAM" id="SSF55073">
    <property type="entry name" value="Nucleotide cyclase"/>
    <property type="match status" value="1"/>
</dbReference>
<dbReference type="Pfam" id="PF00072">
    <property type="entry name" value="Response_reg"/>
    <property type="match status" value="1"/>
</dbReference>
<feature type="domain" description="GGDEF" evidence="5">
    <location>
        <begin position="174"/>
        <end position="309"/>
    </location>
</feature>
<comment type="caution">
    <text evidence="6">The sequence shown here is derived from an EMBL/GenBank/DDBJ whole genome shotgun (WGS) entry which is preliminary data.</text>
</comment>
<keyword evidence="6" id="KW-0548">Nucleotidyltransferase</keyword>
<gene>
    <name evidence="6" type="ORF">ACFOEE_14515</name>
</gene>
<evidence type="ECO:0000256" key="1">
    <source>
        <dbReference type="ARBA" id="ARBA00012528"/>
    </source>
</evidence>
<dbReference type="InterPro" id="IPR050469">
    <property type="entry name" value="Diguanylate_Cyclase"/>
</dbReference>
<feature type="modified residue" description="4-aspartylphosphate" evidence="3">
    <location>
        <position position="64"/>
    </location>
</feature>
<dbReference type="Gene3D" id="3.30.70.270">
    <property type="match status" value="1"/>
</dbReference>
<keyword evidence="3" id="KW-0597">Phosphoprotein</keyword>
<protein>
    <recommendedName>
        <fullName evidence="1">diguanylate cyclase</fullName>
        <ecNumber evidence="1">2.7.7.65</ecNumber>
    </recommendedName>
</protein>
<feature type="domain" description="Response regulatory" evidence="4">
    <location>
        <begin position="16"/>
        <end position="131"/>
    </location>
</feature>
<keyword evidence="6" id="KW-0808">Transferase</keyword>
<dbReference type="Proteomes" id="UP001595453">
    <property type="component" value="Unassembled WGS sequence"/>
</dbReference>
<dbReference type="SUPFAM" id="SSF52172">
    <property type="entry name" value="CheY-like"/>
    <property type="match status" value="1"/>
</dbReference>
<evidence type="ECO:0000256" key="3">
    <source>
        <dbReference type="PROSITE-ProRule" id="PRU00169"/>
    </source>
</evidence>
<accession>A0ABV7CM37</accession>
<dbReference type="SMART" id="SM00448">
    <property type="entry name" value="REC"/>
    <property type="match status" value="1"/>
</dbReference>
<dbReference type="GO" id="GO:0052621">
    <property type="term" value="F:diguanylate cyclase activity"/>
    <property type="evidence" value="ECO:0007669"/>
    <property type="project" value="UniProtKB-EC"/>
</dbReference>
<evidence type="ECO:0000259" key="4">
    <source>
        <dbReference type="PROSITE" id="PS50110"/>
    </source>
</evidence>
<dbReference type="NCBIfam" id="TIGR00254">
    <property type="entry name" value="GGDEF"/>
    <property type="match status" value="1"/>
</dbReference>
<dbReference type="InterPro" id="IPR000160">
    <property type="entry name" value="GGDEF_dom"/>
</dbReference>
<proteinExistence type="predicted"/>
<dbReference type="Pfam" id="PF00990">
    <property type="entry name" value="GGDEF"/>
    <property type="match status" value="1"/>
</dbReference>
<dbReference type="EC" id="2.7.7.65" evidence="1"/>
<keyword evidence="7" id="KW-1185">Reference proteome</keyword>
<dbReference type="PROSITE" id="PS50110">
    <property type="entry name" value="RESPONSE_REGULATORY"/>
    <property type="match status" value="1"/>
</dbReference>
<dbReference type="PANTHER" id="PTHR45138">
    <property type="entry name" value="REGULATORY COMPONENTS OF SENSORY TRANSDUCTION SYSTEM"/>
    <property type="match status" value="1"/>
</dbReference>
<evidence type="ECO:0000313" key="6">
    <source>
        <dbReference type="EMBL" id="MFC3033734.1"/>
    </source>
</evidence>
<organism evidence="6 7">
    <name type="scientific">Pseudoalteromonas fenneropenaei</name>
    <dbReference type="NCBI Taxonomy" id="1737459"/>
    <lineage>
        <taxon>Bacteria</taxon>
        <taxon>Pseudomonadati</taxon>
        <taxon>Pseudomonadota</taxon>
        <taxon>Gammaproteobacteria</taxon>
        <taxon>Alteromonadales</taxon>
        <taxon>Pseudoalteromonadaceae</taxon>
        <taxon>Pseudoalteromonas</taxon>
    </lineage>
</organism>
<evidence type="ECO:0000313" key="7">
    <source>
        <dbReference type="Proteomes" id="UP001595453"/>
    </source>
</evidence>
<evidence type="ECO:0000256" key="2">
    <source>
        <dbReference type="ARBA" id="ARBA00034247"/>
    </source>
</evidence>
<dbReference type="RefSeq" id="WP_377125683.1">
    <property type="nucleotide sequence ID" value="NZ_JBHRSD010000027.1"/>
</dbReference>
<dbReference type="EMBL" id="JBHRSD010000027">
    <property type="protein sequence ID" value="MFC3033734.1"/>
    <property type="molecule type" value="Genomic_DNA"/>
</dbReference>
<comment type="catalytic activity">
    <reaction evidence="2">
        <text>2 GTP = 3',3'-c-di-GMP + 2 diphosphate</text>
        <dbReference type="Rhea" id="RHEA:24898"/>
        <dbReference type="ChEBI" id="CHEBI:33019"/>
        <dbReference type="ChEBI" id="CHEBI:37565"/>
        <dbReference type="ChEBI" id="CHEBI:58805"/>
        <dbReference type="EC" id="2.7.7.65"/>
    </reaction>
</comment>
<dbReference type="InterPro" id="IPR011006">
    <property type="entry name" value="CheY-like_superfamily"/>
</dbReference>
<sequence length="320" mass="35638">MNTLNGETAFNPHGSTILVVDDAPISIQSIYNILSPEYAILAATSGEDALALCSETLPDLVLLDVMMPGIDGLEVCRRLKQDIRTHDIPILFLTAIVGQKDEDACWDAGAVDYITKPVNPTTLKNRLKVHLTIKYQRDFLMKLVFIDGLTGVYNRRYFDEHIKKLESASIRNQKDTALLLLDIDCFKRYNDHYGHLKGDEALRQVARIITSSILRPTDFACRYGGEEFVVVLPDTDLAGALEVAGRICSQCYNAKIEHAQSPFHYLTVSIGASTLIYANEHDLSVVALADKHLYNAKQQGKNCVFPHLSMLNPQFPKAVS</sequence>
<evidence type="ECO:0000259" key="5">
    <source>
        <dbReference type="PROSITE" id="PS50887"/>
    </source>
</evidence>
<dbReference type="InterPro" id="IPR001789">
    <property type="entry name" value="Sig_transdc_resp-reg_receiver"/>
</dbReference>